<organism evidence="2 3">
    <name type="scientific">Candidatus Sherwoodlollariibacterium unditelluris</name>
    <dbReference type="NCBI Taxonomy" id="1974757"/>
    <lineage>
        <taxon>Bacteria</taxon>
        <taxon>Pseudomonadati</taxon>
        <taxon>Candidatus Omnitrophota</taxon>
        <taxon>Candidatus Sherwoodlollariibacterium</taxon>
    </lineage>
</organism>
<evidence type="ECO:0000313" key="3">
    <source>
        <dbReference type="Proteomes" id="UP000231292"/>
    </source>
</evidence>
<name>A0A2G9YIA2_9BACT</name>
<keyword evidence="1" id="KW-1133">Transmembrane helix</keyword>
<proteinExistence type="predicted"/>
<dbReference type="Proteomes" id="UP000231292">
    <property type="component" value="Unassembled WGS sequence"/>
</dbReference>
<dbReference type="EMBL" id="PCRK01000134">
    <property type="protein sequence ID" value="PIP18978.1"/>
    <property type="molecule type" value="Genomic_DNA"/>
</dbReference>
<dbReference type="AlphaFoldDB" id="A0A2G9YIA2"/>
<feature type="transmembrane region" description="Helical" evidence="1">
    <location>
        <begin position="6"/>
        <end position="23"/>
    </location>
</feature>
<reference evidence="2 3" key="1">
    <citation type="submission" date="2017-09" db="EMBL/GenBank/DDBJ databases">
        <title>Depth-based differentiation of microbial function through sediment-hosted aquifers and enrichment of novel symbionts in the deep terrestrial subsurface.</title>
        <authorList>
            <person name="Probst A.J."/>
            <person name="Ladd B."/>
            <person name="Jarett J.K."/>
            <person name="Geller-Mcgrath D.E."/>
            <person name="Sieber C.M."/>
            <person name="Emerson J.B."/>
            <person name="Anantharaman K."/>
            <person name="Thomas B.C."/>
            <person name="Malmstrom R."/>
            <person name="Stieglmeier M."/>
            <person name="Klingl A."/>
            <person name="Woyke T."/>
            <person name="Ryan C.M."/>
            <person name="Banfield J.F."/>
        </authorList>
    </citation>
    <scope>NUCLEOTIDE SEQUENCE [LARGE SCALE GENOMIC DNA]</scope>
    <source>
        <strain evidence="2">CG23_combo_of_CG06-09_8_20_14_all_41_10</strain>
    </source>
</reference>
<comment type="caution">
    <text evidence="2">The sequence shown here is derived from an EMBL/GenBank/DDBJ whole genome shotgun (WGS) entry which is preliminary data.</text>
</comment>
<evidence type="ECO:0000313" key="2">
    <source>
        <dbReference type="EMBL" id="PIP18978.1"/>
    </source>
</evidence>
<feature type="transmembrane region" description="Helical" evidence="1">
    <location>
        <begin position="72"/>
        <end position="94"/>
    </location>
</feature>
<feature type="transmembrane region" description="Helical" evidence="1">
    <location>
        <begin position="35"/>
        <end position="60"/>
    </location>
</feature>
<keyword evidence="1" id="KW-0812">Transmembrane</keyword>
<gene>
    <name evidence="2" type="ORF">COX41_05345</name>
</gene>
<evidence type="ECO:0008006" key="4">
    <source>
        <dbReference type="Google" id="ProtNLM"/>
    </source>
</evidence>
<sequence length="103" mass="11384">MELVLKLLGILFGVLARTLVPYLRKLKQGKVRKFWNGYWIQAVASLALGVMTTLLIFPQFNVTKTGIGLEASVKLFCLAFGFGFGCNSIIAEAAKWTEKGKTK</sequence>
<protein>
    <recommendedName>
        <fullName evidence="4">Holin</fullName>
    </recommendedName>
</protein>
<keyword evidence="1" id="KW-0472">Membrane</keyword>
<accession>A0A2G9YIA2</accession>
<evidence type="ECO:0000256" key="1">
    <source>
        <dbReference type="SAM" id="Phobius"/>
    </source>
</evidence>